<feature type="domain" description="Glycosyltransferase 2-like" evidence="1">
    <location>
        <begin position="5"/>
        <end position="170"/>
    </location>
</feature>
<dbReference type="InterPro" id="IPR001173">
    <property type="entry name" value="Glyco_trans_2-like"/>
</dbReference>
<comment type="caution">
    <text evidence="2">The sequence shown here is derived from an EMBL/GenBank/DDBJ whole genome shotgun (WGS) entry which is preliminary data.</text>
</comment>
<gene>
    <name evidence="2" type="ORF">ENJ46_03980</name>
</gene>
<name>A0A7C3C1F7_9PROT</name>
<organism evidence="2 3">
    <name type="scientific">Hellea balneolensis</name>
    <dbReference type="NCBI Taxonomy" id="287478"/>
    <lineage>
        <taxon>Bacteria</taxon>
        <taxon>Pseudomonadati</taxon>
        <taxon>Pseudomonadota</taxon>
        <taxon>Alphaproteobacteria</taxon>
        <taxon>Maricaulales</taxon>
        <taxon>Robiginitomaculaceae</taxon>
        <taxon>Hellea</taxon>
    </lineage>
</organism>
<dbReference type="Proteomes" id="UP000886042">
    <property type="component" value="Unassembled WGS sequence"/>
</dbReference>
<dbReference type="Pfam" id="PF00535">
    <property type="entry name" value="Glycos_transf_2"/>
    <property type="match status" value="1"/>
</dbReference>
<dbReference type="AlphaFoldDB" id="A0A7C3C1F7"/>
<sequence>MPKVSVIIVNYNAGEWLKKCVASVAAQSLADFECFIVDNNSSDGSLDQLPKLDKRFKIVKLDDNLGFAVANNVAAKQATSPWLALLNPDAFADPDWLEKLLVETKTAPNIKMVGSLQYLYGTERKILDGFGDCYHISGIAYRSAHQKRIAPETSGLVFGPCAAAALYERDLFLKIGGFDESFFCYHEDVDLAFRMQLAGGDCVQSKYAIVEHVSSGISDQTPEFALYHGARNRIWTFVKNMPLPLLIGFFPLHVFVNMLDVIRAALKKGRLRPTVRGIVDGFKGIPRILKSRKHVHQYQTLGVVALLMRFTYSPQKLLARGIHIRKLP</sequence>
<proteinExistence type="predicted"/>
<dbReference type="EMBL" id="DRMN01000261">
    <property type="protein sequence ID" value="HFB55062.1"/>
    <property type="molecule type" value="Genomic_DNA"/>
</dbReference>
<dbReference type="CDD" id="cd04186">
    <property type="entry name" value="GT_2_like_c"/>
    <property type="match status" value="1"/>
</dbReference>
<evidence type="ECO:0000313" key="3">
    <source>
        <dbReference type="Proteomes" id="UP000886042"/>
    </source>
</evidence>
<dbReference type="InterPro" id="IPR029044">
    <property type="entry name" value="Nucleotide-diphossugar_trans"/>
</dbReference>
<dbReference type="PANTHER" id="PTHR43179:SF11">
    <property type="entry name" value="GLYCOSYL TRANSFERASE"/>
    <property type="match status" value="1"/>
</dbReference>
<evidence type="ECO:0000259" key="1">
    <source>
        <dbReference type="Pfam" id="PF00535"/>
    </source>
</evidence>
<dbReference type="SUPFAM" id="SSF53448">
    <property type="entry name" value="Nucleotide-diphospho-sugar transferases"/>
    <property type="match status" value="1"/>
</dbReference>
<reference evidence="2" key="1">
    <citation type="journal article" date="2020" name="mSystems">
        <title>Genome- and Community-Level Interaction Insights into Carbon Utilization and Element Cycling Functions of Hydrothermarchaeota in Hydrothermal Sediment.</title>
        <authorList>
            <person name="Zhou Z."/>
            <person name="Liu Y."/>
            <person name="Xu W."/>
            <person name="Pan J."/>
            <person name="Luo Z.H."/>
            <person name="Li M."/>
        </authorList>
    </citation>
    <scope>NUCLEOTIDE SEQUENCE [LARGE SCALE GENOMIC DNA]</scope>
    <source>
        <strain evidence="2">HyVt-489</strain>
    </source>
</reference>
<accession>A0A7C3C1F7</accession>
<dbReference type="Gene3D" id="3.90.550.10">
    <property type="entry name" value="Spore Coat Polysaccharide Biosynthesis Protein SpsA, Chain A"/>
    <property type="match status" value="1"/>
</dbReference>
<dbReference type="PANTHER" id="PTHR43179">
    <property type="entry name" value="RHAMNOSYLTRANSFERASE WBBL"/>
    <property type="match status" value="1"/>
</dbReference>
<evidence type="ECO:0000313" key="2">
    <source>
        <dbReference type="EMBL" id="HFB55062.1"/>
    </source>
</evidence>
<protein>
    <submittedName>
        <fullName evidence="2">Glycosyltransferase family 2 protein</fullName>
    </submittedName>
</protein>